<dbReference type="Proteomes" id="UP001418222">
    <property type="component" value="Unassembled WGS sequence"/>
</dbReference>
<feature type="repeat" description="TPR" evidence="7">
    <location>
        <begin position="152"/>
        <end position="185"/>
    </location>
</feature>
<dbReference type="PROSITE" id="PS50005">
    <property type="entry name" value="TPR"/>
    <property type="match status" value="1"/>
</dbReference>
<organism evidence="9 10">
    <name type="scientific">Platanthera zijinensis</name>
    <dbReference type="NCBI Taxonomy" id="2320716"/>
    <lineage>
        <taxon>Eukaryota</taxon>
        <taxon>Viridiplantae</taxon>
        <taxon>Streptophyta</taxon>
        <taxon>Embryophyta</taxon>
        <taxon>Tracheophyta</taxon>
        <taxon>Spermatophyta</taxon>
        <taxon>Magnoliopsida</taxon>
        <taxon>Liliopsida</taxon>
        <taxon>Asparagales</taxon>
        <taxon>Orchidaceae</taxon>
        <taxon>Orchidoideae</taxon>
        <taxon>Orchideae</taxon>
        <taxon>Orchidinae</taxon>
        <taxon>Platanthera</taxon>
    </lineage>
</organism>
<dbReference type="PANTHER" id="PTHR36326">
    <property type="entry name" value="PROTEIN POLLENLESS 3-LIKE 2"/>
    <property type="match status" value="1"/>
</dbReference>
<evidence type="ECO:0000256" key="3">
    <source>
        <dbReference type="ARBA" id="ARBA00022803"/>
    </source>
</evidence>
<evidence type="ECO:0000256" key="4">
    <source>
        <dbReference type="ARBA" id="ARBA00023054"/>
    </source>
</evidence>
<dbReference type="InterPro" id="IPR044961">
    <property type="entry name" value="MS5/SDI1"/>
</dbReference>
<dbReference type="Pfam" id="PF13176">
    <property type="entry name" value="TPR_7"/>
    <property type="match status" value="1"/>
</dbReference>
<dbReference type="InterPro" id="IPR011990">
    <property type="entry name" value="TPR-like_helical_dom_sf"/>
</dbReference>
<evidence type="ECO:0000256" key="8">
    <source>
        <dbReference type="SAM" id="MobiDB-lite"/>
    </source>
</evidence>
<dbReference type="SUPFAM" id="SSF48452">
    <property type="entry name" value="TPR-like"/>
    <property type="match status" value="1"/>
</dbReference>
<gene>
    <name evidence="9" type="ORF">KSP39_PZI003182</name>
</gene>
<dbReference type="GO" id="GO:0005634">
    <property type="term" value="C:nucleus"/>
    <property type="evidence" value="ECO:0007669"/>
    <property type="project" value="UniProtKB-SubCell"/>
</dbReference>
<dbReference type="AlphaFoldDB" id="A0AAP0BVS8"/>
<sequence length="390" mass="44231">MADKTSDTLFSDHVQLKIPAGDSPYVKAKHVQLVEKDPQRAIALFWCAINSADRVDSALKDMAVVMKQLNRAEEAIEAIKSFRGFCSAKAQEPLDNVLLDLYKKCGRIDEQIELLNRKLRMIDEGMAFGGRITKMARSQGKKFHVTVEQEKSRLLGNLAWAYMQCENYKEAEPLYRRALAIERDYNKMCNLSICLLQTGRHEEAKTILQDVETPADDCNGESYMKSFERAWEIMDDLEKAASLPTKNQIFLGSKASIDENSSPEISFGSLDLSSEEKLVSLFTNSAKKTWADMVEEDEQLACENSVISKSTPTLERSEFGSRGGNEQSASRTPISSWKNFNKNESQSLKTGYQKCRISEYRELTGRRRRTAKKRNRLQVFEELAQGDAKV</sequence>
<evidence type="ECO:0000256" key="7">
    <source>
        <dbReference type="PROSITE-ProRule" id="PRU00339"/>
    </source>
</evidence>
<comment type="similarity">
    <text evidence="6">Belongs to the MS5 protein family.</text>
</comment>
<dbReference type="SMART" id="SM00028">
    <property type="entry name" value="TPR"/>
    <property type="match status" value="1"/>
</dbReference>
<name>A0AAP0BVS8_9ASPA</name>
<dbReference type="Gene3D" id="1.25.40.10">
    <property type="entry name" value="Tetratricopeptide repeat domain"/>
    <property type="match status" value="1"/>
</dbReference>
<evidence type="ECO:0000313" key="10">
    <source>
        <dbReference type="Proteomes" id="UP001418222"/>
    </source>
</evidence>
<evidence type="ECO:0000256" key="6">
    <source>
        <dbReference type="ARBA" id="ARBA00025750"/>
    </source>
</evidence>
<accession>A0AAP0BVS8</accession>
<keyword evidence="2" id="KW-0677">Repeat</keyword>
<proteinExistence type="inferred from homology"/>
<reference evidence="9 10" key="1">
    <citation type="journal article" date="2022" name="Nat. Plants">
        <title>Genomes of leafy and leafless Platanthera orchids illuminate the evolution of mycoheterotrophy.</title>
        <authorList>
            <person name="Li M.H."/>
            <person name="Liu K.W."/>
            <person name="Li Z."/>
            <person name="Lu H.C."/>
            <person name="Ye Q.L."/>
            <person name="Zhang D."/>
            <person name="Wang J.Y."/>
            <person name="Li Y.F."/>
            <person name="Zhong Z.M."/>
            <person name="Liu X."/>
            <person name="Yu X."/>
            <person name="Liu D.K."/>
            <person name="Tu X.D."/>
            <person name="Liu B."/>
            <person name="Hao Y."/>
            <person name="Liao X.Y."/>
            <person name="Jiang Y.T."/>
            <person name="Sun W.H."/>
            <person name="Chen J."/>
            <person name="Chen Y.Q."/>
            <person name="Ai Y."/>
            <person name="Zhai J.W."/>
            <person name="Wu S.S."/>
            <person name="Zhou Z."/>
            <person name="Hsiao Y.Y."/>
            <person name="Wu W.L."/>
            <person name="Chen Y.Y."/>
            <person name="Lin Y.F."/>
            <person name="Hsu J.L."/>
            <person name="Li C.Y."/>
            <person name="Wang Z.W."/>
            <person name="Zhao X."/>
            <person name="Zhong W.Y."/>
            <person name="Ma X.K."/>
            <person name="Ma L."/>
            <person name="Huang J."/>
            <person name="Chen G.Z."/>
            <person name="Huang M.Z."/>
            <person name="Huang L."/>
            <person name="Peng D.H."/>
            <person name="Luo Y.B."/>
            <person name="Zou S.Q."/>
            <person name="Chen S.P."/>
            <person name="Lan S."/>
            <person name="Tsai W.C."/>
            <person name="Van de Peer Y."/>
            <person name="Liu Z.J."/>
        </authorList>
    </citation>
    <scope>NUCLEOTIDE SEQUENCE [LARGE SCALE GENOMIC DNA]</scope>
    <source>
        <strain evidence="9">Lor287</strain>
    </source>
</reference>
<keyword evidence="4" id="KW-0175">Coiled coil</keyword>
<evidence type="ECO:0000256" key="5">
    <source>
        <dbReference type="ARBA" id="ARBA00023242"/>
    </source>
</evidence>
<dbReference type="PANTHER" id="PTHR36326:SF7">
    <property type="entry name" value="PROTEIN POLLENLESS 3-LIKE 2"/>
    <property type="match status" value="1"/>
</dbReference>
<evidence type="ECO:0000256" key="1">
    <source>
        <dbReference type="ARBA" id="ARBA00004123"/>
    </source>
</evidence>
<keyword evidence="5" id="KW-0539">Nucleus</keyword>
<comment type="caution">
    <text evidence="9">The sequence shown here is derived from an EMBL/GenBank/DDBJ whole genome shotgun (WGS) entry which is preliminary data.</text>
</comment>
<dbReference type="InterPro" id="IPR019734">
    <property type="entry name" value="TPR_rpt"/>
</dbReference>
<evidence type="ECO:0000313" key="9">
    <source>
        <dbReference type="EMBL" id="KAK8951976.1"/>
    </source>
</evidence>
<feature type="region of interest" description="Disordered" evidence="8">
    <location>
        <begin position="312"/>
        <end position="351"/>
    </location>
</feature>
<comment type="subcellular location">
    <subcellularLocation>
        <location evidence="1">Nucleus</location>
    </subcellularLocation>
</comment>
<protein>
    <submittedName>
        <fullName evidence="9">Uncharacterized protein</fullName>
    </submittedName>
</protein>
<keyword evidence="10" id="KW-1185">Reference proteome</keyword>
<feature type="compositionally biased region" description="Polar residues" evidence="8">
    <location>
        <begin position="324"/>
        <end position="350"/>
    </location>
</feature>
<keyword evidence="3 7" id="KW-0802">TPR repeat</keyword>
<evidence type="ECO:0000256" key="2">
    <source>
        <dbReference type="ARBA" id="ARBA00022737"/>
    </source>
</evidence>
<dbReference type="EMBL" id="JBBWWQ010000003">
    <property type="protein sequence ID" value="KAK8951976.1"/>
    <property type="molecule type" value="Genomic_DNA"/>
</dbReference>